<protein>
    <submittedName>
        <fullName evidence="1">Uncharacterized protein</fullName>
    </submittedName>
</protein>
<dbReference type="RefSeq" id="XP_011129758.1">
    <property type="nucleotide sequence ID" value="XM_011131456.1"/>
</dbReference>
<dbReference type="AlphaFoldDB" id="A0A023B9H1"/>
<dbReference type="Proteomes" id="UP000019763">
    <property type="component" value="Unassembled WGS sequence"/>
</dbReference>
<dbReference type="GeneID" id="22911880"/>
<organism evidence="1 2">
    <name type="scientific">Gregarina niphandrodes</name>
    <name type="common">Septate eugregarine</name>
    <dbReference type="NCBI Taxonomy" id="110365"/>
    <lineage>
        <taxon>Eukaryota</taxon>
        <taxon>Sar</taxon>
        <taxon>Alveolata</taxon>
        <taxon>Apicomplexa</taxon>
        <taxon>Conoidasida</taxon>
        <taxon>Gregarinasina</taxon>
        <taxon>Eugregarinorida</taxon>
        <taxon>Gregarinidae</taxon>
        <taxon>Gregarina</taxon>
    </lineage>
</organism>
<gene>
    <name evidence="1" type="ORF">GNI_050850</name>
</gene>
<accession>A0A023B9H1</accession>
<dbReference type="VEuPathDB" id="CryptoDB:GNI_050850"/>
<evidence type="ECO:0000313" key="2">
    <source>
        <dbReference type="Proteomes" id="UP000019763"/>
    </source>
</evidence>
<keyword evidence="2" id="KW-1185">Reference proteome</keyword>
<comment type="caution">
    <text evidence="1">The sequence shown here is derived from an EMBL/GenBank/DDBJ whole genome shotgun (WGS) entry which is preliminary data.</text>
</comment>
<reference evidence="1" key="1">
    <citation type="submission" date="2013-12" db="EMBL/GenBank/DDBJ databases">
        <authorList>
            <person name="Omoto C.K."/>
            <person name="Sibley D."/>
            <person name="Venepally P."/>
            <person name="Hadjithomas M."/>
            <person name="Karamycheva S."/>
            <person name="Brunk B."/>
            <person name="Roos D."/>
            <person name="Caler E."/>
            <person name="Lorenzi H."/>
        </authorList>
    </citation>
    <scope>NUCLEOTIDE SEQUENCE</scope>
</reference>
<proteinExistence type="predicted"/>
<name>A0A023B9H1_GRENI</name>
<sequence length="126" mass="14056">MLPVGAGMRVPTTALVALVYDERASVRANAWRPRVPIPQDTGLEDDEAQNGPLELIQEVAFDLIGRRSDNCEIETVLRNVNRCIWTIGPYPDWADERAKRLWSPILGIKSLFVSLSVIDEQVLGVT</sequence>
<evidence type="ECO:0000313" key="1">
    <source>
        <dbReference type="EMBL" id="EZG72700.1"/>
    </source>
</evidence>
<dbReference type="EMBL" id="AFNH02000389">
    <property type="protein sequence ID" value="EZG72700.1"/>
    <property type="molecule type" value="Genomic_DNA"/>
</dbReference>